<feature type="domain" description="F-box" evidence="8">
    <location>
        <begin position="803"/>
        <end position="841"/>
    </location>
</feature>
<comment type="similarity">
    <text evidence="2">Belongs to the short-chain dehydrogenases/reductases (SDR) family.</text>
</comment>
<dbReference type="Gene3D" id="3.40.50.720">
    <property type="entry name" value="NAD(P)-binding Rossmann-like Domain"/>
    <property type="match status" value="1"/>
</dbReference>
<name>A0A8H6CXK1_9HYPO</name>
<feature type="domain" description="DUF6546" evidence="9">
    <location>
        <begin position="1064"/>
        <end position="1268"/>
    </location>
</feature>
<dbReference type="InterPro" id="IPR046676">
    <property type="entry name" value="DUF6546"/>
</dbReference>
<evidence type="ECO:0000256" key="3">
    <source>
        <dbReference type="ARBA" id="ARBA00022801"/>
    </source>
</evidence>
<keyword evidence="5" id="KW-0326">Glycosidase</keyword>
<dbReference type="GO" id="GO:0016491">
    <property type="term" value="F:oxidoreductase activity"/>
    <property type="evidence" value="ECO:0007669"/>
    <property type="project" value="UniProtKB-KW"/>
</dbReference>
<evidence type="ECO:0000313" key="10">
    <source>
        <dbReference type="EMBL" id="KAF5696686.1"/>
    </source>
</evidence>
<proteinExistence type="inferred from homology"/>
<feature type="chain" id="PRO_5034661401" evidence="6">
    <location>
        <begin position="17"/>
        <end position="1297"/>
    </location>
</feature>
<dbReference type="PANTHER" id="PTHR24320">
    <property type="entry name" value="RETINOL DEHYDROGENASE"/>
    <property type="match status" value="1"/>
</dbReference>
<dbReference type="Pfam" id="PF00106">
    <property type="entry name" value="adh_short"/>
    <property type="match status" value="1"/>
</dbReference>
<feature type="domain" description="Glycoside hydrolase family 5" evidence="7">
    <location>
        <begin position="88"/>
        <end position="369"/>
    </location>
</feature>
<keyword evidence="3" id="KW-0378">Hydrolase</keyword>
<dbReference type="GO" id="GO:0004553">
    <property type="term" value="F:hydrolase activity, hydrolyzing O-glycosyl compounds"/>
    <property type="evidence" value="ECO:0007669"/>
    <property type="project" value="InterPro"/>
</dbReference>
<dbReference type="InterPro" id="IPR036291">
    <property type="entry name" value="NAD(P)-bd_dom_sf"/>
</dbReference>
<dbReference type="Pfam" id="PF20183">
    <property type="entry name" value="DUF6546"/>
    <property type="match status" value="1"/>
</dbReference>
<keyword evidence="11" id="KW-1185">Reference proteome</keyword>
<evidence type="ECO:0000256" key="5">
    <source>
        <dbReference type="ARBA" id="ARBA00023295"/>
    </source>
</evidence>
<dbReference type="InterPro" id="IPR001547">
    <property type="entry name" value="Glyco_hydro_5"/>
</dbReference>
<dbReference type="InterPro" id="IPR002347">
    <property type="entry name" value="SDR_fam"/>
</dbReference>
<evidence type="ECO:0000256" key="2">
    <source>
        <dbReference type="ARBA" id="ARBA00006484"/>
    </source>
</evidence>
<keyword evidence="4" id="KW-0560">Oxidoreductase</keyword>
<sequence length="1297" mass="147474">MHLKSVLPFFLAAAEAWTPQSRAIAKANGEKITERWLPNDDKIRGVNLGSQFIIERWMAEESWKNMGCSAYNDEWACVKGIGQEKANAAFKKHWETWITEDDIKQIASIGLNAVRIPVGYWMYEDTIQKGEYWPRGGIWHLDRIVGWCKKHGIYAVIGLHSAPGISSPNEQFTGHSIPNPGFYTAENYERAFQFLEWMTKRIHTNGNYTTVGMLEVLNEPVRAGKWKAEADDMIKNYYPGAYKRIQAMEGYLKVPKADRLHIQYMGKSWGAGDPRQYLPDDDLIFFDAHRYLSFDNRIAGNKKAYIETACKDNMGQHVFVGEWSLSVNSTLKNTDEFKIEGQETWYKAYWAAQAESFEKGDGWFFWSWKCDGELGKKDWRWCYQAAVAAGVIPKDAGKAKSLSPCASQVALLVVESLYFSLLSYINAMADRYVTIHESPNGPGDSRPTAVQIIKDEGLEGKLSDLVVFITGCSAGIGVETAKALHLTGATLYLTARDLEKAKSALGDLAQGERVHLLELDLESLESVRSCAAKFLSESPKLNILICNAGVMCTPEGRTKEGFETQFGTNHLAHFLLFQLLKPALAKGATSDHASRVVMLSSLAHRFGEVNFDNVNMEDCYDPNKAYSQSKTANLWTANEIERRYASEGIHAWSVQPGGVLTDLGRHLSEEQKSGLAVDPYLKTIWKLPDQGAATSVWAAVAQALEGQGGKYLEDCQIVGKWDPSSPLVKEGRELSFLPTSEARILPRTSHQFTKSFSSDIVYPASLQFIMSHSHCIHFIQPSVQSAPPQATQSTAPVGTTTRWDRLPREIQHYILDFLSHHYRRRHVYASVCREWRTFMEERTFHNLTVCQHGLASLAQLSAQPRAAIQHLWFNMELRGPVCHKCFTANTRQMPTINGAVAQLMRLPEYYLYQLFSTLSSWDCTERGLTLEFNAYSVREQAHWLKNWFIGCPGESQRIPVLTIDPSHDWRTVALASVVRAIATCFRPIRLNNDMKLPLADAVTKFVIRRYYRNRFRPSDIARLVNACPRLVHLHLETWAYSDAKFITSQNSNSRQEYDLIANIHPTTLRTLTVFEDFCKEHLLLAPLFHGPRCVYVQQQRWVDENSKQFAARSLNLQHLSISFMAEAETFFSHCQSSWTWKNLQTIVLTTRHFNRHFKPQAVSVLLQNAAQVALRMPSLEIMVLWSASRKHHASSFTYRRTKTVATIAWCSTEDLEFDRYTVQAWEEVARKHGHPYMWSEKSKQLERGGIISHGHAIRLLELSTLVIDPESREQIEKEYEVAGPGIHQTPLVFHRLN</sequence>
<evidence type="ECO:0000256" key="4">
    <source>
        <dbReference type="ARBA" id="ARBA00023002"/>
    </source>
</evidence>
<feature type="signal peptide" evidence="6">
    <location>
        <begin position="1"/>
        <end position="16"/>
    </location>
</feature>
<dbReference type="Proteomes" id="UP000532311">
    <property type="component" value="Unassembled WGS sequence"/>
</dbReference>
<comment type="caution">
    <text evidence="10">The sequence shown here is derived from an EMBL/GenBank/DDBJ whole genome shotgun (WGS) entry which is preliminary data.</text>
</comment>
<comment type="similarity">
    <text evidence="1">Belongs to the glycosyl hydrolase 5 (cellulase A) family.</text>
</comment>
<dbReference type="Pfam" id="PF00150">
    <property type="entry name" value="Cellulase"/>
    <property type="match status" value="1"/>
</dbReference>
<reference evidence="10 11" key="1">
    <citation type="submission" date="2020-05" db="EMBL/GenBank/DDBJ databases">
        <title>Identification and distribution of gene clusters putatively required for synthesis of sphingolipid metabolism inhibitors in phylogenetically diverse species of the filamentous fungus Fusarium.</title>
        <authorList>
            <person name="Kim H.-S."/>
            <person name="Busman M."/>
            <person name="Brown D.W."/>
            <person name="Divon H."/>
            <person name="Uhlig S."/>
            <person name="Proctor R.H."/>
        </authorList>
    </citation>
    <scope>NUCLEOTIDE SEQUENCE [LARGE SCALE GENOMIC DNA]</scope>
    <source>
        <strain evidence="10 11">NRRL 26131</strain>
    </source>
</reference>
<keyword evidence="6" id="KW-0732">Signal</keyword>
<dbReference type="InterPro" id="IPR036047">
    <property type="entry name" value="F-box-like_dom_sf"/>
</dbReference>
<gene>
    <name evidence="10" type="ORF">FGLOB1_13335</name>
</gene>
<evidence type="ECO:0000256" key="1">
    <source>
        <dbReference type="ARBA" id="ARBA00005641"/>
    </source>
</evidence>
<protein>
    <submittedName>
        <fullName evidence="10">Exo-1,3-beta-glucanase</fullName>
    </submittedName>
</protein>
<evidence type="ECO:0000256" key="6">
    <source>
        <dbReference type="SAM" id="SignalP"/>
    </source>
</evidence>
<dbReference type="GO" id="GO:0000272">
    <property type="term" value="P:polysaccharide catabolic process"/>
    <property type="evidence" value="ECO:0007669"/>
    <property type="project" value="InterPro"/>
</dbReference>
<evidence type="ECO:0000259" key="9">
    <source>
        <dbReference type="Pfam" id="PF20183"/>
    </source>
</evidence>
<evidence type="ECO:0000313" key="11">
    <source>
        <dbReference type="Proteomes" id="UP000532311"/>
    </source>
</evidence>
<dbReference type="SUPFAM" id="SSF81383">
    <property type="entry name" value="F-box domain"/>
    <property type="match status" value="1"/>
</dbReference>
<dbReference type="SUPFAM" id="SSF51735">
    <property type="entry name" value="NAD(P)-binding Rossmann-fold domains"/>
    <property type="match status" value="1"/>
</dbReference>
<evidence type="ECO:0000259" key="8">
    <source>
        <dbReference type="Pfam" id="PF00646"/>
    </source>
</evidence>
<dbReference type="Pfam" id="PF00646">
    <property type="entry name" value="F-box"/>
    <property type="match status" value="1"/>
</dbReference>
<dbReference type="InterPro" id="IPR017853">
    <property type="entry name" value="GH"/>
</dbReference>
<accession>A0A8H6CXK1</accession>
<dbReference type="PRINTS" id="PR00081">
    <property type="entry name" value="GDHRDH"/>
</dbReference>
<organism evidence="10 11">
    <name type="scientific">Fusarium globosum</name>
    <dbReference type="NCBI Taxonomy" id="78864"/>
    <lineage>
        <taxon>Eukaryota</taxon>
        <taxon>Fungi</taxon>
        <taxon>Dikarya</taxon>
        <taxon>Ascomycota</taxon>
        <taxon>Pezizomycotina</taxon>
        <taxon>Sordariomycetes</taxon>
        <taxon>Hypocreomycetidae</taxon>
        <taxon>Hypocreales</taxon>
        <taxon>Nectriaceae</taxon>
        <taxon>Fusarium</taxon>
        <taxon>Fusarium fujikuroi species complex</taxon>
    </lineage>
</organism>
<dbReference type="SUPFAM" id="SSF51445">
    <property type="entry name" value="(Trans)glycosidases"/>
    <property type="match status" value="1"/>
</dbReference>
<dbReference type="EMBL" id="JAAQPF010000819">
    <property type="protein sequence ID" value="KAF5696686.1"/>
    <property type="molecule type" value="Genomic_DNA"/>
</dbReference>
<evidence type="ECO:0000259" key="7">
    <source>
        <dbReference type="Pfam" id="PF00150"/>
    </source>
</evidence>
<dbReference type="InterPro" id="IPR001810">
    <property type="entry name" value="F-box_dom"/>
</dbReference>
<dbReference type="PANTHER" id="PTHR24320:SF272">
    <property type="entry name" value="NAD(P)-BINDING ROSSMANN-FOLD SUPERFAMILY PROTEIN"/>
    <property type="match status" value="1"/>
</dbReference>
<dbReference type="Gene3D" id="3.20.20.80">
    <property type="entry name" value="Glycosidases"/>
    <property type="match status" value="1"/>
</dbReference>